<keyword evidence="6 11" id="KW-1278">Translocase</keyword>
<evidence type="ECO:0000256" key="8">
    <source>
        <dbReference type="ARBA" id="ARBA00023136"/>
    </source>
</evidence>
<dbReference type="EMBL" id="JAGQKZ010000001">
    <property type="protein sequence ID" value="MCA9391627.1"/>
    <property type="molecule type" value="Genomic_DNA"/>
</dbReference>
<reference evidence="15" key="2">
    <citation type="journal article" date="2021" name="Microbiome">
        <title>Successional dynamics and alternative stable states in a saline activated sludge microbial community over 9 years.</title>
        <authorList>
            <person name="Wang Y."/>
            <person name="Ye J."/>
            <person name="Ju F."/>
            <person name="Liu L."/>
            <person name="Boyd J.A."/>
            <person name="Deng Y."/>
            <person name="Parks D.H."/>
            <person name="Jiang X."/>
            <person name="Yin X."/>
            <person name="Woodcroft B.J."/>
            <person name="Tyson G.W."/>
            <person name="Hugenholtz P."/>
            <person name="Polz M.F."/>
            <person name="Zhang T."/>
        </authorList>
    </citation>
    <scope>NUCLEOTIDE SEQUENCE</scope>
    <source>
        <strain evidence="15">HKST-UBA03</strain>
    </source>
</reference>
<dbReference type="GO" id="GO:0043531">
    <property type="term" value="F:ADP binding"/>
    <property type="evidence" value="ECO:0007669"/>
    <property type="project" value="TreeGrafter"/>
</dbReference>
<dbReference type="NCBIfam" id="NF009884">
    <property type="entry name" value="PRK13343.1"/>
    <property type="match status" value="1"/>
</dbReference>
<dbReference type="GO" id="GO:0045259">
    <property type="term" value="C:proton-transporting ATP synthase complex"/>
    <property type="evidence" value="ECO:0007669"/>
    <property type="project" value="UniProtKB-KW"/>
</dbReference>
<dbReference type="GO" id="GO:0005524">
    <property type="term" value="F:ATP binding"/>
    <property type="evidence" value="ECO:0007669"/>
    <property type="project" value="UniProtKB-UniRule"/>
</dbReference>
<dbReference type="InterPro" id="IPR023366">
    <property type="entry name" value="ATP_synth_asu-like_sf"/>
</dbReference>
<keyword evidence="3 11" id="KW-0813">Transport</keyword>
<keyword evidence="11" id="KW-1003">Cell membrane</keyword>
<organism evidence="15 16">
    <name type="scientific">candidate division WWE3 bacterium</name>
    <dbReference type="NCBI Taxonomy" id="2053526"/>
    <lineage>
        <taxon>Bacteria</taxon>
        <taxon>Katanobacteria</taxon>
    </lineage>
</organism>
<dbReference type="HAMAP" id="MF_01346">
    <property type="entry name" value="ATP_synth_alpha_bact"/>
    <property type="match status" value="1"/>
</dbReference>
<feature type="binding site" evidence="11">
    <location>
        <begin position="169"/>
        <end position="176"/>
    </location>
    <ligand>
        <name>ATP</name>
        <dbReference type="ChEBI" id="CHEBI:30616"/>
    </ligand>
</feature>
<reference evidence="15" key="1">
    <citation type="submission" date="2020-04" db="EMBL/GenBank/DDBJ databases">
        <authorList>
            <person name="Zhang T."/>
        </authorList>
    </citation>
    <scope>NUCLEOTIDE SEQUENCE</scope>
    <source>
        <strain evidence="15">HKST-UBA03</strain>
    </source>
</reference>
<dbReference type="Proteomes" id="UP000751518">
    <property type="component" value="Unassembled WGS sequence"/>
</dbReference>
<dbReference type="InterPro" id="IPR027417">
    <property type="entry name" value="P-loop_NTPase"/>
</dbReference>
<keyword evidence="4 11" id="KW-0547">Nucleotide-binding</keyword>
<dbReference type="InterPro" id="IPR004100">
    <property type="entry name" value="ATPase_F1/V1/A1_a/bsu_N"/>
</dbReference>
<dbReference type="InterPro" id="IPR020003">
    <property type="entry name" value="ATPase_a/bsu_AS"/>
</dbReference>
<dbReference type="PANTHER" id="PTHR48082:SF2">
    <property type="entry name" value="ATP SYNTHASE SUBUNIT ALPHA, MITOCHONDRIAL"/>
    <property type="match status" value="1"/>
</dbReference>
<dbReference type="InterPro" id="IPR000793">
    <property type="entry name" value="ATP_synth_asu_C"/>
</dbReference>
<dbReference type="FunFam" id="3.40.50.300:FF:000002">
    <property type="entry name" value="ATP synthase subunit alpha"/>
    <property type="match status" value="1"/>
</dbReference>
<dbReference type="InterPro" id="IPR036121">
    <property type="entry name" value="ATPase_F1/V1/A1_a/bsu_N_sf"/>
</dbReference>
<evidence type="ECO:0000313" key="16">
    <source>
        <dbReference type="Proteomes" id="UP000751518"/>
    </source>
</evidence>
<evidence type="ECO:0000256" key="2">
    <source>
        <dbReference type="ARBA" id="ARBA00008936"/>
    </source>
</evidence>
<comment type="catalytic activity">
    <reaction evidence="11">
        <text>ATP + H2O + 4 H(+)(in) = ADP + phosphate + 5 H(+)(out)</text>
        <dbReference type="Rhea" id="RHEA:57720"/>
        <dbReference type="ChEBI" id="CHEBI:15377"/>
        <dbReference type="ChEBI" id="CHEBI:15378"/>
        <dbReference type="ChEBI" id="CHEBI:30616"/>
        <dbReference type="ChEBI" id="CHEBI:43474"/>
        <dbReference type="ChEBI" id="CHEBI:456216"/>
        <dbReference type="EC" id="7.1.2.2"/>
    </reaction>
</comment>
<gene>
    <name evidence="11 15" type="primary">atpA</name>
    <name evidence="15" type="ORF">KC614_00290</name>
</gene>
<evidence type="ECO:0000256" key="9">
    <source>
        <dbReference type="ARBA" id="ARBA00023196"/>
    </source>
</evidence>
<keyword evidence="7 11" id="KW-0406">Ion transport</keyword>
<evidence type="ECO:0000256" key="4">
    <source>
        <dbReference type="ARBA" id="ARBA00022741"/>
    </source>
</evidence>
<dbReference type="InterPro" id="IPR038376">
    <property type="entry name" value="ATP_synth_asu_C_sf"/>
</dbReference>
<evidence type="ECO:0000259" key="13">
    <source>
        <dbReference type="Pfam" id="PF00306"/>
    </source>
</evidence>
<evidence type="ECO:0000256" key="1">
    <source>
        <dbReference type="ARBA" id="ARBA00004370"/>
    </source>
</evidence>
<protein>
    <recommendedName>
        <fullName evidence="11">ATP synthase subunit alpha</fullName>
        <ecNumber evidence="11">7.1.2.2</ecNumber>
    </recommendedName>
    <alternativeName>
        <fullName evidence="11">ATP synthase F1 sector subunit alpha</fullName>
    </alternativeName>
    <alternativeName>
        <fullName evidence="11">F-ATPase subunit alpha</fullName>
    </alternativeName>
</protein>
<dbReference type="SUPFAM" id="SSF47917">
    <property type="entry name" value="C-terminal domain of alpha and beta subunits of F1 ATP synthase"/>
    <property type="match status" value="1"/>
</dbReference>
<dbReference type="PROSITE" id="PS00152">
    <property type="entry name" value="ATPASE_ALPHA_BETA"/>
    <property type="match status" value="1"/>
</dbReference>
<dbReference type="FunFam" id="1.20.150.20:FF:000001">
    <property type="entry name" value="ATP synthase subunit alpha"/>
    <property type="match status" value="1"/>
</dbReference>
<dbReference type="GO" id="GO:0046933">
    <property type="term" value="F:proton-transporting ATP synthase activity, rotational mechanism"/>
    <property type="evidence" value="ECO:0007669"/>
    <property type="project" value="UniProtKB-UniRule"/>
</dbReference>
<feature type="domain" description="ATPase F1/V1/A1 complex alpha/beta subunit N-terminal" evidence="14">
    <location>
        <begin position="23"/>
        <end position="91"/>
    </location>
</feature>
<dbReference type="EC" id="7.1.2.2" evidence="11"/>
<comment type="function">
    <text evidence="11">Produces ATP from ADP in the presence of a proton gradient across the membrane. The alpha chain is a regulatory subunit.</text>
</comment>
<feature type="site" description="Required for activity" evidence="11">
    <location>
        <position position="364"/>
    </location>
</feature>
<dbReference type="Pfam" id="PF02874">
    <property type="entry name" value="ATP-synt_ab_N"/>
    <property type="match status" value="1"/>
</dbReference>
<dbReference type="PANTHER" id="PTHR48082">
    <property type="entry name" value="ATP SYNTHASE SUBUNIT ALPHA, MITOCHONDRIAL"/>
    <property type="match status" value="1"/>
</dbReference>
<dbReference type="Gene3D" id="3.40.50.300">
    <property type="entry name" value="P-loop containing nucleotide triphosphate hydrolases"/>
    <property type="match status" value="1"/>
</dbReference>
<proteinExistence type="inferred from homology"/>
<evidence type="ECO:0000256" key="11">
    <source>
        <dbReference type="HAMAP-Rule" id="MF_01346"/>
    </source>
</evidence>
<dbReference type="SUPFAM" id="SSF50615">
    <property type="entry name" value="N-terminal domain of alpha and beta subunits of F1 ATP synthase"/>
    <property type="match status" value="1"/>
</dbReference>
<evidence type="ECO:0000259" key="14">
    <source>
        <dbReference type="Pfam" id="PF02874"/>
    </source>
</evidence>
<accession>A0A955LJY2</accession>
<dbReference type="NCBIfam" id="TIGR00962">
    <property type="entry name" value="atpA"/>
    <property type="match status" value="1"/>
</dbReference>
<keyword evidence="5 11" id="KW-0067">ATP-binding</keyword>
<dbReference type="Pfam" id="PF00006">
    <property type="entry name" value="ATP-synt_ab"/>
    <property type="match status" value="1"/>
</dbReference>
<evidence type="ECO:0000256" key="5">
    <source>
        <dbReference type="ARBA" id="ARBA00022840"/>
    </source>
</evidence>
<dbReference type="AlphaFoldDB" id="A0A955LJY2"/>
<feature type="domain" description="ATP synthase alpha subunit C-terminal" evidence="13">
    <location>
        <begin position="373"/>
        <end position="470"/>
    </location>
</feature>
<dbReference type="SUPFAM" id="SSF52540">
    <property type="entry name" value="P-loop containing nucleoside triphosphate hydrolases"/>
    <property type="match status" value="1"/>
</dbReference>
<dbReference type="Gene3D" id="2.40.30.20">
    <property type="match status" value="1"/>
</dbReference>
<keyword evidence="8 11" id="KW-0472">Membrane</keyword>
<name>A0A955LJY2_UNCKA</name>
<evidence type="ECO:0000313" key="15">
    <source>
        <dbReference type="EMBL" id="MCA9391627.1"/>
    </source>
</evidence>
<evidence type="ECO:0000256" key="10">
    <source>
        <dbReference type="ARBA" id="ARBA00023310"/>
    </source>
</evidence>
<evidence type="ECO:0000256" key="3">
    <source>
        <dbReference type="ARBA" id="ARBA00022448"/>
    </source>
</evidence>
<evidence type="ECO:0000259" key="12">
    <source>
        <dbReference type="Pfam" id="PF00006"/>
    </source>
</evidence>
<dbReference type="Gene3D" id="1.20.150.20">
    <property type="entry name" value="ATP synthase alpha/beta chain, C-terminal domain"/>
    <property type="match status" value="1"/>
</dbReference>
<keyword evidence="10 11" id="KW-0066">ATP synthesis</keyword>
<sequence>METNNILEELEKKVSGFTSEGGVQNVGRVLSVKDGVVVLDGLSEAQMAERVVCKEKNVSGMVLNLSKHEVGVIVLGDYTKISEGDVFETTGEIMAVRGSNELLGRVINALGEPIDGKGEGIKDGMMMPVERIAPGVMKRQPVNTPLQTGILAIDSMVPIGRGQRELIIGDRQTGKTALAIDTIINQKDEENQPICIYVSIGQKESRVAQMIEKLNEYDALSYTIVVSAPAADSVAMQYLAPYSATAIGEYFLENGKDVLIIYDDLTKHAWSYRQISLILERPPGREAYPGDIFYLHSRLLERSCRLSEENGGGSITSLPIVETQFSDVSAYIPTNIISITDGQIYLENDLFNAGIRPAVDPGNSVSRVGGSAQIKTMKKVSGQLRLDLAQFKELEAFAQFGSGDLDERTRKRIERGQRIREVLKQPQYQPLPVNTQIALLFAVNNGYLDEMQLSQISDFKEKFTLYMRTVEVDDPAEALDDFFKTYEIGGGESNK</sequence>
<dbReference type="CDD" id="cd18113">
    <property type="entry name" value="ATP-synt_F1_alpha_C"/>
    <property type="match status" value="1"/>
</dbReference>
<keyword evidence="9 11" id="KW-0139">CF(1)</keyword>
<feature type="domain" description="ATPase F1/V1/A1 complex alpha/beta subunit nucleotide-binding" evidence="12">
    <location>
        <begin position="149"/>
        <end position="366"/>
    </location>
</feature>
<dbReference type="Pfam" id="PF00306">
    <property type="entry name" value="ATP-synt_ab_C"/>
    <property type="match status" value="1"/>
</dbReference>
<comment type="similarity">
    <text evidence="2 11">Belongs to the ATPase alpha/beta chains family.</text>
</comment>
<dbReference type="InterPro" id="IPR000194">
    <property type="entry name" value="ATPase_F1/V1/A1_a/bsu_nucl-bd"/>
</dbReference>
<dbReference type="InterPro" id="IPR005294">
    <property type="entry name" value="ATP_synth_F1_asu"/>
</dbReference>
<dbReference type="GO" id="GO:0005886">
    <property type="term" value="C:plasma membrane"/>
    <property type="evidence" value="ECO:0007669"/>
    <property type="project" value="UniProtKB-SubCell"/>
</dbReference>
<dbReference type="CDD" id="cd01132">
    <property type="entry name" value="F1-ATPase_alpha_CD"/>
    <property type="match status" value="1"/>
</dbReference>
<evidence type="ECO:0000256" key="7">
    <source>
        <dbReference type="ARBA" id="ARBA00023065"/>
    </source>
</evidence>
<evidence type="ECO:0000256" key="6">
    <source>
        <dbReference type="ARBA" id="ARBA00022967"/>
    </source>
</evidence>
<comment type="caution">
    <text evidence="15">The sequence shown here is derived from an EMBL/GenBank/DDBJ whole genome shotgun (WGS) entry which is preliminary data.</text>
</comment>
<comment type="subcellular location">
    <subcellularLocation>
        <location evidence="11">Cell membrane</location>
        <topology evidence="11">Peripheral membrane protein</topology>
    </subcellularLocation>
    <subcellularLocation>
        <location evidence="1">Membrane</location>
    </subcellularLocation>
</comment>
<dbReference type="InterPro" id="IPR033732">
    <property type="entry name" value="ATP_synth_F1_a_nt-bd_dom"/>
</dbReference>
<keyword evidence="11" id="KW-0375">Hydrogen ion transport</keyword>